<organism evidence="2 3">
    <name type="scientific">Gordonia polyisoprenivorans (strain DSM 44266 / VH2)</name>
    <dbReference type="NCBI Taxonomy" id="1112204"/>
    <lineage>
        <taxon>Bacteria</taxon>
        <taxon>Bacillati</taxon>
        <taxon>Actinomycetota</taxon>
        <taxon>Actinomycetes</taxon>
        <taxon>Mycobacteriales</taxon>
        <taxon>Gordoniaceae</taxon>
        <taxon>Gordonia</taxon>
    </lineage>
</organism>
<evidence type="ECO:0000313" key="2">
    <source>
        <dbReference type="EMBL" id="AFA72178.1"/>
    </source>
</evidence>
<dbReference type="RefSeq" id="WP_014359079.1">
    <property type="nucleotide sequence ID" value="NC_016906.1"/>
</dbReference>
<dbReference type="KEGG" id="gpo:GPOL_c11160"/>
<protein>
    <submittedName>
        <fullName evidence="2">Putative glycosyl transferase, family 2</fullName>
    </submittedName>
</protein>
<dbReference type="GO" id="GO:0016740">
    <property type="term" value="F:transferase activity"/>
    <property type="evidence" value="ECO:0007669"/>
    <property type="project" value="UniProtKB-KW"/>
</dbReference>
<dbReference type="AlphaFoldDB" id="H6N1G7"/>
<dbReference type="Gene3D" id="3.90.550.10">
    <property type="entry name" value="Spore Coat Polysaccharide Biosynthesis Protein SpsA, Chain A"/>
    <property type="match status" value="1"/>
</dbReference>
<name>H6N1G7_GORPV</name>
<evidence type="ECO:0000313" key="3">
    <source>
        <dbReference type="Proteomes" id="UP000009154"/>
    </source>
</evidence>
<dbReference type="Proteomes" id="UP000009154">
    <property type="component" value="Chromosome"/>
</dbReference>
<dbReference type="HOGENOM" id="CLU_076334_0_0_11"/>
<sequence length="287" mass="31800">MSLLIVTPIHNEAENIGVLAQQVALSTHKPDLWVIVDDGSDDGCGSMVDVATMPCRTTVVRRDNDGGLIAGSAFRAWQYGIDYAVNSGDSFTHVMKLDADVDLPSDYLENTLREFSENTAAGVVGGVLVGLRDREQTVQVPGPVKMYSWEAYQCLESVPRAVGFDVLDEVAVKRSGFTVRVNRGDHVALRRAIGASQGKVHGRRRNGRVCRWTGYWFPYFLLHAIRYAFRPPRLVGSIAMILGYVSAGSGPYDSSLRKAHSQEQREKIVAALRNPKRWLRDTYSIKS</sequence>
<dbReference type="STRING" id="1112204.GPOL_c11160"/>
<keyword evidence="2" id="KW-0808">Transferase</keyword>
<dbReference type="InterPro" id="IPR029044">
    <property type="entry name" value="Nucleotide-diphossugar_trans"/>
</dbReference>
<evidence type="ECO:0000259" key="1">
    <source>
        <dbReference type="Pfam" id="PF00535"/>
    </source>
</evidence>
<reference evidence="2 3" key="1">
    <citation type="journal article" date="2012" name="Appl. Environ. Microbiol.">
        <title>Involvement of two latex-clearing proteins during rubber degradation and insights into the subsequent degradation pathway revealed by the genome sequence of Gordonia polyisoprenivorans strain VH2.</title>
        <authorList>
            <person name="Hiessl S."/>
            <person name="Schuldes J."/>
            <person name="Thurmer A."/>
            <person name="Halbsguth T."/>
            <person name="Broker D."/>
            <person name="Angelov A."/>
            <person name="Liebl W."/>
            <person name="Daniel R."/>
            <person name="Steinbuchel A."/>
        </authorList>
    </citation>
    <scope>NUCLEOTIDE SEQUENCE [LARGE SCALE GENOMIC DNA]</scope>
    <source>
        <strain evidence="3">DSM 44266 / VH2</strain>
    </source>
</reference>
<dbReference type="SUPFAM" id="SSF53448">
    <property type="entry name" value="Nucleotide-diphospho-sugar transferases"/>
    <property type="match status" value="1"/>
</dbReference>
<feature type="domain" description="Glycosyltransferase 2-like" evidence="1">
    <location>
        <begin position="5"/>
        <end position="137"/>
    </location>
</feature>
<gene>
    <name evidence="2" type="ordered locus">GPOL_c11160</name>
</gene>
<accession>H6N1G7</accession>
<dbReference type="GeneID" id="99574080"/>
<dbReference type="InterPro" id="IPR001173">
    <property type="entry name" value="Glyco_trans_2-like"/>
</dbReference>
<dbReference type="Pfam" id="PF00535">
    <property type="entry name" value="Glycos_transf_2"/>
    <property type="match status" value="1"/>
</dbReference>
<dbReference type="EMBL" id="CP003119">
    <property type="protein sequence ID" value="AFA72178.1"/>
    <property type="molecule type" value="Genomic_DNA"/>
</dbReference>
<proteinExistence type="predicted"/>
<dbReference type="eggNOG" id="COG1215">
    <property type="taxonomic scope" value="Bacteria"/>
</dbReference>
<keyword evidence="3" id="KW-1185">Reference proteome</keyword>